<protein>
    <recommendedName>
        <fullName evidence="3">Lysozyme inhibitor LprI N-terminal domain-containing protein</fullName>
    </recommendedName>
</protein>
<name>A0A844ZV60_9SPHN</name>
<evidence type="ECO:0000313" key="2">
    <source>
        <dbReference type="Proteomes" id="UP000442714"/>
    </source>
</evidence>
<dbReference type="EMBL" id="WTYX01000002">
    <property type="protein sequence ID" value="MXO91903.1"/>
    <property type="molecule type" value="Genomic_DNA"/>
</dbReference>
<organism evidence="1 2">
    <name type="scientific">Pontixanthobacter aquaemixtae</name>
    <dbReference type="NCBI Taxonomy" id="1958940"/>
    <lineage>
        <taxon>Bacteria</taxon>
        <taxon>Pseudomonadati</taxon>
        <taxon>Pseudomonadota</taxon>
        <taxon>Alphaproteobacteria</taxon>
        <taxon>Sphingomonadales</taxon>
        <taxon>Erythrobacteraceae</taxon>
        <taxon>Pontixanthobacter</taxon>
    </lineage>
</organism>
<dbReference type="AlphaFoldDB" id="A0A844ZV60"/>
<evidence type="ECO:0008006" key="3">
    <source>
        <dbReference type="Google" id="ProtNLM"/>
    </source>
</evidence>
<evidence type="ECO:0000313" key="1">
    <source>
        <dbReference type="EMBL" id="MXO91903.1"/>
    </source>
</evidence>
<dbReference type="Proteomes" id="UP000442714">
    <property type="component" value="Unassembled WGS sequence"/>
</dbReference>
<reference evidence="1 2" key="1">
    <citation type="submission" date="2019-12" db="EMBL/GenBank/DDBJ databases">
        <title>Genomic-based taxomic classification of the family Erythrobacteraceae.</title>
        <authorList>
            <person name="Xu L."/>
        </authorList>
    </citation>
    <scope>NUCLEOTIDE SEQUENCE [LARGE SCALE GENOMIC DNA]</scope>
    <source>
        <strain evidence="1 2">KCTC 52763</strain>
    </source>
</reference>
<gene>
    <name evidence="1" type="ORF">GRI41_13795</name>
</gene>
<keyword evidence="2" id="KW-1185">Reference proteome</keyword>
<proteinExistence type="predicted"/>
<accession>A0A844ZV60</accession>
<sequence length="306" mass="34497">MLVAGCTNSGFAECGSPESKELIDKLLKEELEYGIQNQIDAQKELGSYDSTELENAVERLKISLNDVRTSRDDPDSQRFSCRATLALELPETVEKKANETRSMAEMGSVRDLANRYKMKRRGRTYTTEFDYFIQPTDDGEKLFAEMDDDAPALKFLGETLASYLLSDEIREEKIAEDQAIAAELAEERARENAQKEREREIDSAFAAEGDAALNAAEVQRKLASERINAVWLAMPADIQRDLDDLHSAWVKQMKARCASEAAGSDERSSMRKAKELNCQTRLVRSCANTLNRNVGSTSSRMRYCRF</sequence>
<comment type="caution">
    <text evidence="1">The sequence shown here is derived from an EMBL/GenBank/DDBJ whole genome shotgun (WGS) entry which is preliminary data.</text>
</comment>